<keyword evidence="3" id="KW-1185">Reference proteome</keyword>
<feature type="compositionally biased region" description="Low complexity" evidence="1">
    <location>
        <begin position="391"/>
        <end position="404"/>
    </location>
</feature>
<evidence type="ECO:0000313" key="2">
    <source>
        <dbReference type="EMBL" id="CAK4033745.1"/>
    </source>
</evidence>
<feature type="compositionally biased region" description="Polar residues" evidence="1">
    <location>
        <begin position="262"/>
        <end position="271"/>
    </location>
</feature>
<comment type="caution">
    <text evidence="2">The sequence shown here is derived from an EMBL/GenBank/DDBJ whole genome shotgun (WGS) entry which is preliminary data.</text>
</comment>
<feature type="region of interest" description="Disordered" evidence="1">
    <location>
        <begin position="198"/>
        <end position="281"/>
    </location>
</feature>
<feature type="compositionally biased region" description="Polar residues" evidence="1">
    <location>
        <begin position="430"/>
        <end position="439"/>
    </location>
</feature>
<dbReference type="Proteomes" id="UP001296104">
    <property type="component" value="Unassembled WGS sequence"/>
</dbReference>
<name>A0AAI9EF22_9PEZI</name>
<proteinExistence type="predicted"/>
<evidence type="ECO:0000256" key="1">
    <source>
        <dbReference type="SAM" id="MobiDB-lite"/>
    </source>
</evidence>
<feature type="compositionally biased region" description="Basic and acidic residues" evidence="1">
    <location>
        <begin position="198"/>
        <end position="219"/>
    </location>
</feature>
<protein>
    <submittedName>
        <fullName evidence="2">Uncharacterized protein</fullName>
    </submittedName>
</protein>
<organism evidence="2 3">
    <name type="scientific">Lecanosticta acicola</name>
    <dbReference type="NCBI Taxonomy" id="111012"/>
    <lineage>
        <taxon>Eukaryota</taxon>
        <taxon>Fungi</taxon>
        <taxon>Dikarya</taxon>
        <taxon>Ascomycota</taxon>
        <taxon>Pezizomycotina</taxon>
        <taxon>Dothideomycetes</taxon>
        <taxon>Dothideomycetidae</taxon>
        <taxon>Mycosphaerellales</taxon>
        <taxon>Mycosphaerellaceae</taxon>
        <taxon>Lecanosticta</taxon>
    </lineage>
</organism>
<reference evidence="2" key="1">
    <citation type="submission" date="2023-11" db="EMBL/GenBank/DDBJ databases">
        <authorList>
            <person name="Alioto T."/>
            <person name="Alioto T."/>
            <person name="Gomez Garrido J."/>
        </authorList>
    </citation>
    <scope>NUCLEOTIDE SEQUENCE</scope>
</reference>
<accession>A0AAI9EF22</accession>
<sequence length="586" mass="65514">MREIAQSPMDTAESVQAHATTLRNSIAHLLDIAEDLWKLENSVTRQAEEARSSREDASRLLDEVRRLDLRPIVESLEEPLTSSLTSSLETTFLRSVSMSRTEQIREGRVQEMEKRLWDNSYNVFDVVNRMNDLHEKKRQHIDDLSDRLKSFEQAQRTFVSEKNGKVVRLNALLYASKGRERFLHRQLAHREKVLQRQLAHKERELRAARQAKRQADHAQRAMTMKLARQARPAKPAEKPKPAENRAPSVLQKPTPRRRPSVAATTEATSPIAQPFARPIAQPQLPMVSSTTLAGNELEHDNHPRPFSAFAFDHEIQSDSESVQAGHDLAREGPGEDFVGLMGQAETRPGQLMPLRSSNKAGRLSGSASRHKLVPSHHTDSHDWLDPALTGAQSTSSASDAQQIAPSAPVASTQMPAQYSASTIVPSLTASVGSTANTGKPHQGHRKRKRAPTDGDEPKYTFQSIFEVLWLYIAPGQLRPAMDLPPAVREAMHESMEKFRDPKAFQQSLGSRVMKAGVTRCNHTRAERGQSEIETPNEACPNCVSRFRVCHQSSKITPPTIVPLSASERAGRQWNELGFWVKPKPQG</sequence>
<gene>
    <name evidence="2" type="ORF">LECACI_7A008903</name>
</gene>
<dbReference type="EMBL" id="CAVMBE010000092">
    <property type="protein sequence ID" value="CAK4033745.1"/>
    <property type="molecule type" value="Genomic_DNA"/>
</dbReference>
<feature type="region of interest" description="Disordered" evidence="1">
    <location>
        <begin position="318"/>
        <end position="410"/>
    </location>
</feature>
<dbReference type="AlphaFoldDB" id="A0AAI9EF22"/>
<feature type="region of interest" description="Disordered" evidence="1">
    <location>
        <begin position="430"/>
        <end position="457"/>
    </location>
</feature>
<evidence type="ECO:0000313" key="3">
    <source>
        <dbReference type="Proteomes" id="UP001296104"/>
    </source>
</evidence>
<feature type="compositionally biased region" description="Basic and acidic residues" evidence="1">
    <location>
        <begin position="234"/>
        <end position="243"/>
    </location>
</feature>